<feature type="modified residue" description="N6-(pyridoxal phosphate)lysine" evidence="5">
    <location>
        <position position="48"/>
    </location>
</feature>
<evidence type="ECO:0000259" key="6">
    <source>
        <dbReference type="Pfam" id="PF00291"/>
    </source>
</evidence>
<sequence>MDIATFENSFLNLPSPLEEIYGPLWQDQQIRLFLKRDDLIHQTVSGNKWRKLKEYIQIAQDNPKKGIISFGGAYSNHLYALAYVCHQLKIPSIGIVRGDELNESSNPYLKQIHQWGMKLHFLDRKAYQKKEVHSIDNMNDYWVIPEGGYSNFGISGIREIVLEIENKISSDYIISAVGTGTTVIGLAKYSSSNIVGILCLNNKIEIQNHLQDLSLDLPNLILKEDYVQGKYAKSNPALDAFCENFKAQHQIAIEPTYTGKMMLGVYDLLKKKYFPTGSTLICIHTGGVK</sequence>
<dbReference type="RefSeq" id="WP_129025252.1">
    <property type="nucleotide sequence ID" value="NZ_SDHY01000001.1"/>
</dbReference>
<dbReference type="SUPFAM" id="SSF53686">
    <property type="entry name" value="Tryptophan synthase beta subunit-like PLP-dependent enzymes"/>
    <property type="match status" value="1"/>
</dbReference>
<evidence type="ECO:0000313" key="8">
    <source>
        <dbReference type="Proteomes" id="UP000289455"/>
    </source>
</evidence>
<dbReference type="Pfam" id="PF00291">
    <property type="entry name" value="PALP"/>
    <property type="match status" value="1"/>
</dbReference>
<dbReference type="OrthoDB" id="9801249at2"/>
<comment type="cofactor">
    <cofactor evidence="1">
        <name>pyridoxal 5'-phosphate</name>
        <dbReference type="ChEBI" id="CHEBI:597326"/>
    </cofactor>
</comment>
<evidence type="ECO:0000256" key="3">
    <source>
        <dbReference type="ARBA" id="ARBA00022898"/>
    </source>
</evidence>
<dbReference type="EMBL" id="SDHY01000001">
    <property type="protein sequence ID" value="RXK52213.1"/>
    <property type="molecule type" value="Genomic_DNA"/>
</dbReference>
<dbReference type="PANTHER" id="PTHR43780:SF2">
    <property type="entry name" value="1-AMINOCYCLOPROPANE-1-CARBOXYLATE DEAMINASE-RELATED"/>
    <property type="match status" value="1"/>
</dbReference>
<proteinExistence type="inferred from homology"/>
<name>A0A4Q1C211_9BACT</name>
<comment type="similarity">
    <text evidence="2">Belongs to the ACC deaminase/D-cysteine desulfhydrase family.</text>
</comment>
<protein>
    <submittedName>
        <fullName evidence="7">Pyridoxal-phosphate dependent enzyme</fullName>
    </submittedName>
</protein>
<gene>
    <name evidence="7" type="ORF">ESB04_00745</name>
</gene>
<evidence type="ECO:0000313" key="7">
    <source>
        <dbReference type="EMBL" id="RXK52213.1"/>
    </source>
</evidence>
<comment type="caution">
    <text evidence="7">The sequence shown here is derived from an EMBL/GenBank/DDBJ whole genome shotgun (WGS) entry which is preliminary data.</text>
</comment>
<dbReference type="AlphaFoldDB" id="A0A4Q1C211"/>
<evidence type="ECO:0000256" key="1">
    <source>
        <dbReference type="ARBA" id="ARBA00001933"/>
    </source>
</evidence>
<evidence type="ECO:0000256" key="5">
    <source>
        <dbReference type="PIRSR" id="PIRSR006278-2"/>
    </source>
</evidence>
<dbReference type="Gene3D" id="3.40.50.1100">
    <property type="match status" value="2"/>
</dbReference>
<feature type="domain" description="Tryptophan synthase beta chain-like PALP" evidence="6">
    <location>
        <begin position="26"/>
        <end position="286"/>
    </location>
</feature>
<evidence type="ECO:0000256" key="2">
    <source>
        <dbReference type="ARBA" id="ARBA00008639"/>
    </source>
</evidence>
<organism evidence="7 8">
    <name type="scientific">Aquirufa rosea</name>
    <dbReference type="NCBI Taxonomy" id="2509241"/>
    <lineage>
        <taxon>Bacteria</taxon>
        <taxon>Pseudomonadati</taxon>
        <taxon>Bacteroidota</taxon>
        <taxon>Cytophagia</taxon>
        <taxon>Cytophagales</taxon>
        <taxon>Flectobacillaceae</taxon>
        <taxon>Aquirufa</taxon>
    </lineage>
</organism>
<dbReference type="InterPro" id="IPR036052">
    <property type="entry name" value="TrpB-like_PALP_sf"/>
</dbReference>
<keyword evidence="3 5" id="KW-0663">Pyridoxal phosphate</keyword>
<dbReference type="Proteomes" id="UP000289455">
    <property type="component" value="Unassembled WGS sequence"/>
</dbReference>
<evidence type="ECO:0000256" key="4">
    <source>
        <dbReference type="PIRSR" id="PIRSR006278-1"/>
    </source>
</evidence>
<dbReference type="InterPro" id="IPR001926">
    <property type="entry name" value="TrpB-like_PALP"/>
</dbReference>
<dbReference type="InterPro" id="IPR027278">
    <property type="entry name" value="ACCD_DCysDesulf"/>
</dbReference>
<feature type="active site" description="Nucleophile" evidence="4">
    <location>
        <position position="75"/>
    </location>
</feature>
<dbReference type="PIRSF" id="PIRSF006278">
    <property type="entry name" value="ACCD_DCysDesulf"/>
    <property type="match status" value="1"/>
</dbReference>
<dbReference type="GO" id="GO:0019148">
    <property type="term" value="F:D-cysteine desulfhydrase activity"/>
    <property type="evidence" value="ECO:0007669"/>
    <property type="project" value="TreeGrafter"/>
</dbReference>
<keyword evidence="8" id="KW-1185">Reference proteome</keyword>
<reference evidence="7 8" key="1">
    <citation type="submission" date="2019-01" db="EMBL/GenBank/DDBJ databases">
        <title>Cytophagaceae bacterium strain CAR-16.</title>
        <authorList>
            <person name="Chen W.-M."/>
        </authorList>
    </citation>
    <scope>NUCLEOTIDE SEQUENCE [LARGE SCALE GENOMIC DNA]</scope>
    <source>
        <strain evidence="7 8">CAR-16</strain>
    </source>
</reference>
<accession>A0A4Q1C211</accession>
<dbReference type="PANTHER" id="PTHR43780">
    <property type="entry name" value="1-AMINOCYCLOPROPANE-1-CARBOXYLATE DEAMINASE-RELATED"/>
    <property type="match status" value="1"/>
</dbReference>